<dbReference type="Gene3D" id="1.10.10.60">
    <property type="entry name" value="Homeodomain-like"/>
    <property type="match status" value="1"/>
</dbReference>
<dbReference type="PROSITE" id="PS50071">
    <property type="entry name" value="HOMEOBOX_2"/>
    <property type="match status" value="1"/>
</dbReference>
<dbReference type="SMART" id="SM00389">
    <property type="entry name" value="HOX"/>
    <property type="match status" value="1"/>
</dbReference>
<accession>A0A565CMR8</accession>
<dbReference type="GO" id="GO:0008289">
    <property type="term" value="F:lipid binding"/>
    <property type="evidence" value="ECO:0007669"/>
    <property type="project" value="InterPro"/>
</dbReference>
<feature type="region of interest" description="Disordered" evidence="12">
    <location>
        <begin position="1"/>
        <end position="31"/>
    </location>
</feature>
<dbReference type="EMBL" id="CABITT030000008">
    <property type="protein sequence ID" value="VVB14897.1"/>
    <property type="molecule type" value="Genomic_DNA"/>
</dbReference>
<dbReference type="InterPro" id="IPR009057">
    <property type="entry name" value="Homeodomain-like_sf"/>
</dbReference>
<reference evidence="15" key="1">
    <citation type="submission" date="2019-07" db="EMBL/GenBank/DDBJ databases">
        <authorList>
            <person name="Dittberner H."/>
        </authorList>
    </citation>
    <scope>NUCLEOTIDE SEQUENCE [LARGE SCALE GENOMIC DNA]</scope>
</reference>
<dbReference type="PROSITE" id="PS00027">
    <property type="entry name" value="HOMEOBOX_1"/>
    <property type="match status" value="1"/>
</dbReference>
<keyword evidence="7" id="KW-0804">Transcription</keyword>
<dbReference type="PROSITE" id="PS50848">
    <property type="entry name" value="START"/>
    <property type="match status" value="1"/>
</dbReference>
<evidence type="ECO:0000256" key="8">
    <source>
        <dbReference type="ARBA" id="ARBA00023242"/>
    </source>
</evidence>
<keyword evidence="8 9" id="KW-0539">Nucleus</keyword>
<name>A0A565CMR8_9BRAS</name>
<evidence type="ECO:0000256" key="9">
    <source>
        <dbReference type="PROSITE-ProRule" id="PRU00108"/>
    </source>
</evidence>
<dbReference type="Pfam" id="PF01852">
    <property type="entry name" value="START"/>
    <property type="match status" value="1"/>
</dbReference>
<feature type="region of interest" description="Disordered" evidence="12">
    <location>
        <begin position="181"/>
        <end position="207"/>
    </location>
</feature>
<dbReference type="InterPro" id="IPR042160">
    <property type="entry name" value="HD-Zip_IV"/>
</dbReference>
<dbReference type="CDD" id="cd00086">
    <property type="entry name" value="homeodomain"/>
    <property type="match status" value="1"/>
</dbReference>
<feature type="coiled-coil region" evidence="11">
    <location>
        <begin position="121"/>
        <end position="148"/>
    </location>
</feature>
<evidence type="ECO:0000256" key="3">
    <source>
        <dbReference type="ARBA" id="ARBA00023015"/>
    </source>
</evidence>
<feature type="domain" description="Homeobox" evidence="13">
    <location>
        <begin position="19"/>
        <end position="79"/>
    </location>
</feature>
<feature type="compositionally biased region" description="Polar residues" evidence="12">
    <location>
        <begin position="181"/>
        <end position="192"/>
    </location>
</feature>
<dbReference type="PANTHER" id="PTHR45654">
    <property type="entry name" value="HOMEOBOX-LEUCINE ZIPPER PROTEIN MERISTEM L1"/>
    <property type="match status" value="1"/>
</dbReference>
<evidence type="ECO:0000313" key="15">
    <source>
        <dbReference type="EMBL" id="VVB14897.1"/>
    </source>
</evidence>
<dbReference type="CDD" id="cd08875">
    <property type="entry name" value="START_ArGLABRA2_like"/>
    <property type="match status" value="1"/>
</dbReference>
<feature type="compositionally biased region" description="Basic and acidic residues" evidence="12">
    <location>
        <begin position="1"/>
        <end position="15"/>
    </location>
</feature>
<evidence type="ECO:0000256" key="6">
    <source>
        <dbReference type="ARBA" id="ARBA00023155"/>
    </source>
</evidence>
<evidence type="ECO:0000256" key="2">
    <source>
        <dbReference type="ARBA" id="ARBA00006789"/>
    </source>
</evidence>
<dbReference type="FunFam" id="1.10.10.60:FF:000229">
    <property type="entry name" value="Homeobox-leucine zipper protein HDG1"/>
    <property type="match status" value="1"/>
</dbReference>
<sequence>MESSRDDSSSDEREISMNNNQDKKYHRHSNAQIERLEAYFKECPHPDDSQRQNLSEELNLKPKQIKFWFQNKRTQTKAQNEKADNTVLKAANMRIRLENEAMRNALETVNCPPCGGPPLGKEERELSLQKLRSENANLKEHYEKLKSFVNQQQGGHSIPSVDTLPFIHGPSSYASTSTNNFHVSHGSSSQNPLEPPSMLSGPYTRDNTNIIRVPQPPQPQRLPMQIQHFQPLSQVEKIMMSERALNAVSEVRRLVQTEEPMWTKSSIDGRLVIDQENYEKLFKKNHLKSPNARPESSKDVVVVPMDPRTLIDVFFHTEKWARVFPTIVNEAKTIHVLDPMNHEGQNFLTLVYEQLHILSPLVPPREFMVLRCCQQMEENLWVIADVSHNLPNVDFEFASPICFKRPSGCVIQALPNGHSKVTWVEHVEIDDHKMKPHRLYKDLVCGGSGYGARRWTVTLARMCERLSLSSISAFPTTDYGGVVKTTEARKSVMNLGERMMRNFAWTLKMSQKLDFSQLSETNNSGVRLSVRMNTGPGQPPGLIVCAGSSLCLPLPPLQVYNFLQNIEIRHQWDVLCHGIPAAEQARFVTGTDPKNCVTILRPTSATTPSEMMIIQDAYIDALGGMVVYAPMDLNTAYNAVSGQVDPAHITILPSGFVISRDGRPTPTAQLEGGPDYSTTLVTVAFQILVAGGPNYGEDINMDESTTAVNTLVSSTVQRIKAMLNCE</sequence>
<keyword evidence="5 9" id="KW-0238">DNA-binding</keyword>
<dbReference type="SUPFAM" id="SSF55961">
    <property type="entry name" value="Bet v1-like"/>
    <property type="match status" value="2"/>
</dbReference>
<dbReference type="Pfam" id="PF25797">
    <property type="entry name" value="PDF2_C"/>
    <property type="match status" value="1"/>
</dbReference>
<evidence type="ECO:0000256" key="12">
    <source>
        <dbReference type="SAM" id="MobiDB-lite"/>
    </source>
</evidence>
<dbReference type="InterPro" id="IPR017970">
    <property type="entry name" value="Homeobox_CS"/>
</dbReference>
<evidence type="ECO:0000256" key="10">
    <source>
        <dbReference type="RuleBase" id="RU000682"/>
    </source>
</evidence>
<dbReference type="GO" id="GO:0005634">
    <property type="term" value="C:nucleus"/>
    <property type="evidence" value="ECO:0007669"/>
    <property type="project" value="UniProtKB-SubCell"/>
</dbReference>
<dbReference type="SMART" id="SM00234">
    <property type="entry name" value="START"/>
    <property type="match status" value="1"/>
</dbReference>
<dbReference type="GO" id="GO:0003677">
    <property type="term" value="F:DNA binding"/>
    <property type="evidence" value="ECO:0007669"/>
    <property type="project" value="UniProtKB-UniRule"/>
</dbReference>
<keyword evidence="16" id="KW-1185">Reference proteome</keyword>
<dbReference type="AlphaFoldDB" id="A0A565CMR8"/>
<dbReference type="Pfam" id="PF00046">
    <property type="entry name" value="Homeodomain"/>
    <property type="match status" value="1"/>
</dbReference>
<comment type="subcellular location">
    <subcellularLocation>
        <location evidence="1 9 10">Nucleus</location>
    </subcellularLocation>
</comment>
<evidence type="ECO:0000256" key="5">
    <source>
        <dbReference type="ARBA" id="ARBA00023125"/>
    </source>
</evidence>
<proteinExistence type="inferred from homology"/>
<comment type="caution">
    <text evidence="15">The sequence shown here is derived from an EMBL/GenBank/DDBJ whole genome shotgun (WGS) entry which is preliminary data.</text>
</comment>
<gene>
    <name evidence="15" type="ORF">ANE_LOCUS25341</name>
</gene>
<dbReference type="InterPro" id="IPR023393">
    <property type="entry name" value="START-like_dom_sf"/>
</dbReference>
<keyword evidence="6 9" id="KW-0371">Homeobox</keyword>
<evidence type="ECO:0000313" key="16">
    <source>
        <dbReference type="Proteomes" id="UP000489600"/>
    </source>
</evidence>
<dbReference type="InterPro" id="IPR002913">
    <property type="entry name" value="START_lipid-bd_dom"/>
</dbReference>
<evidence type="ECO:0008006" key="17">
    <source>
        <dbReference type="Google" id="ProtNLM"/>
    </source>
</evidence>
<evidence type="ECO:0000256" key="7">
    <source>
        <dbReference type="ARBA" id="ARBA00023163"/>
    </source>
</evidence>
<feature type="DNA-binding region" description="Homeobox" evidence="9">
    <location>
        <begin position="21"/>
        <end position="80"/>
    </location>
</feature>
<feature type="domain" description="START" evidence="14">
    <location>
        <begin position="233"/>
        <end position="468"/>
    </location>
</feature>
<organism evidence="15 16">
    <name type="scientific">Arabis nemorensis</name>
    <dbReference type="NCBI Taxonomy" id="586526"/>
    <lineage>
        <taxon>Eukaryota</taxon>
        <taxon>Viridiplantae</taxon>
        <taxon>Streptophyta</taxon>
        <taxon>Embryophyta</taxon>
        <taxon>Tracheophyta</taxon>
        <taxon>Spermatophyta</taxon>
        <taxon>Magnoliopsida</taxon>
        <taxon>eudicotyledons</taxon>
        <taxon>Gunneridae</taxon>
        <taxon>Pentapetalae</taxon>
        <taxon>rosids</taxon>
        <taxon>malvids</taxon>
        <taxon>Brassicales</taxon>
        <taxon>Brassicaceae</taxon>
        <taxon>Arabideae</taxon>
        <taxon>Arabis</taxon>
    </lineage>
</organism>
<comment type="similarity">
    <text evidence="2">Belongs to the HD-ZIP homeobox family. Class IV subfamily.</text>
</comment>
<dbReference type="Gene3D" id="3.30.530.20">
    <property type="match status" value="1"/>
</dbReference>
<evidence type="ECO:0000256" key="11">
    <source>
        <dbReference type="SAM" id="Coils"/>
    </source>
</evidence>
<dbReference type="SUPFAM" id="SSF46689">
    <property type="entry name" value="Homeodomain-like"/>
    <property type="match status" value="1"/>
</dbReference>
<dbReference type="OrthoDB" id="6159439at2759"/>
<keyword evidence="3" id="KW-0805">Transcription regulation</keyword>
<evidence type="ECO:0000256" key="1">
    <source>
        <dbReference type="ARBA" id="ARBA00004123"/>
    </source>
</evidence>
<dbReference type="PANTHER" id="PTHR45654:SF9">
    <property type="entry name" value="HOMEOBOX-LEUCINE ZIPPER PROTEIN HDG10-RELATED"/>
    <property type="match status" value="1"/>
</dbReference>
<dbReference type="GO" id="GO:0000981">
    <property type="term" value="F:DNA-binding transcription factor activity, RNA polymerase II-specific"/>
    <property type="evidence" value="ECO:0007669"/>
    <property type="project" value="InterPro"/>
</dbReference>
<evidence type="ECO:0000259" key="14">
    <source>
        <dbReference type="PROSITE" id="PS50848"/>
    </source>
</evidence>
<keyword evidence="4 11" id="KW-0175">Coiled coil</keyword>
<dbReference type="InterPro" id="IPR057993">
    <property type="entry name" value="HD-Zip_IV_C"/>
</dbReference>
<protein>
    <recommendedName>
        <fullName evidence="17">Homeobox domain-containing protein</fullName>
    </recommendedName>
</protein>
<dbReference type="InterPro" id="IPR001356">
    <property type="entry name" value="HD"/>
</dbReference>
<evidence type="ECO:0000256" key="4">
    <source>
        <dbReference type="ARBA" id="ARBA00023054"/>
    </source>
</evidence>
<dbReference type="Proteomes" id="UP000489600">
    <property type="component" value="Unassembled WGS sequence"/>
</dbReference>
<evidence type="ECO:0000259" key="13">
    <source>
        <dbReference type="PROSITE" id="PS50071"/>
    </source>
</evidence>